<comment type="domain">
    <text evidence="13">The last Arg residue of the ACP-binding site is essential for the weak association between ACP/AcpP and FabH.</text>
</comment>
<proteinExistence type="inferred from homology"/>
<dbReference type="GO" id="GO:0044550">
    <property type="term" value="P:secondary metabolite biosynthetic process"/>
    <property type="evidence" value="ECO:0007669"/>
    <property type="project" value="TreeGrafter"/>
</dbReference>
<dbReference type="EC" id="2.3.1.180" evidence="3 13"/>
<feature type="active site" evidence="13">
    <location>
        <position position="256"/>
    </location>
</feature>
<dbReference type="Pfam" id="PF08545">
    <property type="entry name" value="ACP_syn_III"/>
    <property type="match status" value="1"/>
</dbReference>
<protein>
    <recommendedName>
        <fullName evidence="3 13">Beta-ketoacyl-[acyl-carrier-protein] synthase III</fullName>
        <shortName evidence="13">Beta-ketoacyl-ACP synthase III</shortName>
        <shortName evidence="13">KAS III</shortName>
        <ecNumber evidence="3 13">2.3.1.180</ecNumber>
    </recommendedName>
    <alternativeName>
        <fullName evidence="13">3-oxoacyl-[acyl-carrier-protein] synthase 3</fullName>
    </alternativeName>
    <alternativeName>
        <fullName evidence="13">3-oxoacyl-[acyl-carrier-protein] synthase III</fullName>
    </alternativeName>
</protein>
<evidence type="ECO:0000256" key="12">
    <source>
        <dbReference type="ARBA" id="ARBA00051096"/>
    </source>
</evidence>
<accession>A0A7G7GCY5</accession>
<keyword evidence="9 13" id="KW-0275">Fatty acid biosynthesis</keyword>
<keyword evidence="5 13" id="KW-0444">Lipid biosynthesis</keyword>
<evidence type="ECO:0000256" key="11">
    <source>
        <dbReference type="ARBA" id="ARBA00023315"/>
    </source>
</evidence>
<dbReference type="GO" id="GO:0033818">
    <property type="term" value="F:beta-ketoacyl-acyl-carrier-protein synthase III activity"/>
    <property type="evidence" value="ECO:0007669"/>
    <property type="project" value="UniProtKB-UniRule"/>
</dbReference>
<keyword evidence="7 13" id="KW-0276">Fatty acid metabolism</keyword>
<comment type="subcellular location">
    <subcellularLocation>
        <location evidence="13">Cytoplasm</location>
    </subcellularLocation>
</comment>
<dbReference type="EMBL" id="CP055156">
    <property type="protein sequence ID" value="QNF35019.1"/>
    <property type="molecule type" value="Genomic_DNA"/>
</dbReference>
<dbReference type="Proteomes" id="UP000515237">
    <property type="component" value="Chromosome"/>
</dbReference>
<evidence type="ECO:0000259" key="15">
    <source>
        <dbReference type="Pfam" id="PF08545"/>
    </source>
</evidence>
<dbReference type="PANTHER" id="PTHR34069">
    <property type="entry name" value="3-OXOACYL-[ACYL-CARRIER-PROTEIN] SYNTHASE 3"/>
    <property type="match status" value="1"/>
</dbReference>
<evidence type="ECO:0000313" key="17">
    <source>
        <dbReference type="Proteomes" id="UP000515237"/>
    </source>
</evidence>
<feature type="active site" evidence="13">
    <location>
        <position position="286"/>
    </location>
</feature>
<evidence type="ECO:0000256" key="7">
    <source>
        <dbReference type="ARBA" id="ARBA00022832"/>
    </source>
</evidence>
<evidence type="ECO:0000256" key="9">
    <source>
        <dbReference type="ARBA" id="ARBA00023160"/>
    </source>
</evidence>
<evidence type="ECO:0000256" key="5">
    <source>
        <dbReference type="ARBA" id="ARBA00022516"/>
    </source>
</evidence>
<dbReference type="GO" id="GO:0005737">
    <property type="term" value="C:cytoplasm"/>
    <property type="evidence" value="ECO:0007669"/>
    <property type="project" value="UniProtKB-SubCell"/>
</dbReference>
<comment type="pathway">
    <text evidence="1 13">Lipid metabolism; fatty acid biosynthesis.</text>
</comment>
<keyword evidence="10 13" id="KW-0511">Multifunctional enzyme</keyword>
<dbReference type="UniPathway" id="UPA00094"/>
<evidence type="ECO:0000256" key="1">
    <source>
        <dbReference type="ARBA" id="ARBA00005194"/>
    </source>
</evidence>
<reference evidence="16 17" key="1">
    <citation type="journal article" date="2018" name="Int. J. Syst. Evol. Microbiol.">
        <title>Adhaeribacter swui sp. nov., isolated from wet mud.</title>
        <authorList>
            <person name="Kim D.U."/>
            <person name="Kim K.W."/>
            <person name="Kang M.S."/>
            <person name="Kim J.Y."/>
            <person name="Jang J.H."/>
            <person name="Kim M.K."/>
        </authorList>
    </citation>
    <scope>NUCLEOTIDE SEQUENCE [LARGE SCALE GENOMIC DNA]</scope>
    <source>
        <strain evidence="16 17">KCTC 52873</strain>
    </source>
</reference>
<comment type="function">
    <text evidence="13">Catalyzes the condensation reaction of fatty acid synthesis by the addition to an acyl acceptor of two carbons from malonyl-ACP. Catalyzes the first condensation reaction which initiates fatty acid synthesis and may therefore play a role in governing the total rate of fatty acid production. Possesses both acetoacetyl-ACP synthase and acetyl transacylase activities. Its substrate specificity determines the biosynthesis of branched-chain and/or straight-chain of fatty acids.</text>
</comment>
<keyword evidence="4 13" id="KW-0963">Cytoplasm</keyword>
<name>A0A7G7GCY5_9BACT</name>
<dbReference type="GO" id="GO:0004315">
    <property type="term" value="F:3-oxoacyl-[acyl-carrier-protein] synthase activity"/>
    <property type="evidence" value="ECO:0007669"/>
    <property type="project" value="InterPro"/>
</dbReference>
<evidence type="ECO:0000313" key="16">
    <source>
        <dbReference type="EMBL" id="QNF35019.1"/>
    </source>
</evidence>
<evidence type="ECO:0000256" key="3">
    <source>
        <dbReference type="ARBA" id="ARBA00012333"/>
    </source>
</evidence>
<comment type="catalytic activity">
    <reaction evidence="12">
        <text>malonyl-[ACP] + acetyl-CoA + H(+) = 3-oxobutanoyl-[ACP] + CO2 + CoA</text>
        <dbReference type="Rhea" id="RHEA:12080"/>
        <dbReference type="Rhea" id="RHEA-COMP:9623"/>
        <dbReference type="Rhea" id="RHEA-COMP:9625"/>
        <dbReference type="ChEBI" id="CHEBI:15378"/>
        <dbReference type="ChEBI" id="CHEBI:16526"/>
        <dbReference type="ChEBI" id="CHEBI:57287"/>
        <dbReference type="ChEBI" id="CHEBI:57288"/>
        <dbReference type="ChEBI" id="CHEBI:78449"/>
        <dbReference type="ChEBI" id="CHEBI:78450"/>
        <dbReference type="EC" id="2.3.1.180"/>
    </reaction>
    <physiologicalReaction direction="left-to-right" evidence="12">
        <dbReference type="Rhea" id="RHEA:12081"/>
    </physiologicalReaction>
</comment>
<sequence length="332" mass="36224">MSKISAAITGVSGYVPDYILTNQELETMVETNDEWIVTRTGIKERRILKKEGEGTSYIVNQAVRDLLQKTNTRPEEVELIIVATTTPDMVFPATANLVANATGLVNAFGYDLQAACSGFLFALSTGAKFIESGRYKKIIIAGADKMSSIINYEDRTTCIIFGDGGGAVMLEPNTEGLGIIDEVLKSDGSGAPYLHMKAGGSRQPATHETVANKEHYAYQEGTTVFKFAVKGMADVAAEVMERNQLTGDDVAWLVPHQANKRIIDATSSRMNIGSDKVMMNIDRYGNTTSGTLPLCLWDYEKQLKKGDNIILAAFGGGFTWGSIYLKWAYDPQ</sequence>
<evidence type="ECO:0000256" key="4">
    <source>
        <dbReference type="ARBA" id="ARBA00022490"/>
    </source>
</evidence>
<keyword evidence="17" id="KW-1185">Reference proteome</keyword>
<dbReference type="InterPro" id="IPR013747">
    <property type="entry name" value="ACP_syn_III_C"/>
</dbReference>
<dbReference type="InterPro" id="IPR013751">
    <property type="entry name" value="ACP_syn_III_N"/>
</dbReference>
<gene>
    <name evidence="13" type="primary">fabH</name>
    <name evidence="16" type="ORF">HUW51_20690</name>
</gene>
<dbReference type="InterPro" id="IPR016039">
    <property type="entry name" value="Thiolase-like"/>
</dbReference>
<dbReference type="RefSeq" id="WP_185271511.1">
    <property type="nucleotide sequence ID" value="NZ_CP055156.1"/>
</dbReference>
<dbReference type="PANTHER" id="PTHR34069:SF2">
    <property type="entry name" value="BETA-KETOACYL-[ACYL-CARRIER-PROTEIN] SYNTHASE III"/>
    <property type="match status" value="1"/>
</dbReference>
<evidence type="ECO:0000256" key="8">
    <source>
        <dbReference type="ARBA" id="ARBA00023098"/>
    </source>
</evidence>
<evidence type="ECO:0000256" key="13">
    <source>
        <dbReference type="HAMAP-Rule" id="MF_01815"/>
    </source>
</evidence>
<dbReference type="KEGG" id="aswu:HUW51_20690"/>
<dbReference type="Pfam" id="PF08541">
    <property type="entry name" value="ACP_syn_III_C"/>
    <property type="match status" value="1"/>
</dbReference>
<dbReference type="AlphaFoldDB" id="A0A7G7GCY5"/>
<comment type="similarity">
    <text evidence="2 13">Belongs to the thiolase-like superfamily. FabH family.</text>
</comment>
<feature type="domain" description="Beta-ketoacyl-[acyl-carrier-protein] synthase III C-terminal" evidence="14">
    <location>
        <begin position="240"/>
        <end position="327"/>
    </location>
</feature>
<feature type="active site" evidence="13">
    <location>
        <position position="116"/>
    </location>
</feature>
<evidence type="ECO:0000256" key="10">
    <source>
        <dbReference type="ARBA" id="ARBA00023268"/>
    </source>
</evidence>
<evidence type="ECO:0000256" key="6">
    <source>
        <dbReference type="ARBA" id="ARBA00022679"/>
    </source>
</evidence>
<feature type="domain" description="Beta-ketoacyl-[acyl-carrier-protein] synthase III N-terminal" evidence="15">
    <location>
        <begin position="110"/>
        <end position="188"/>
    </location>
</feature>
<dbReference type="InterPro" id="IPR004655">
    <property type="entry name" value="FabH"/>
</dbReference>
<evidence type="ECO:0000256" key="2">
    <source>
        <dbReference type="ARBA" id="ARBA00008642"/>
    </source>
</evidence>
<dbReference type="GO" id="GO:0006633">
    <property type="term" value="P:fatty acid biosynthetic process"/>
    <property type="evidence" value="ECO:0007669"/>
    <property type="project" value="UniProtKB-UniRule"/>
</dbReference>
<comment type="subunit">
    <text evidence="13">Homodimer.</text>
</comment>
<dbReference type="Gene3D" id="3.40.47.10">
    <property type="match status" value="1"/>
</dbReference>
<feature type="region of interest" description="ACP-binding" evidence="13">
    <location>
        <begin position="257"/>
        <end position="261"/>
    </location>
</feature>
<dbReference type="SUPFAM" id="SSF53901">
    <property type="entry name" value="Thiolase-like"/>
    <property type="match status" value="1"/>
</dbReference>
<dbReference type="CDD" id="cd00830">
    <property type="entry name" value="KAS_III"/>
    <property type="match status" value="1"/>
</dbReference>
<keyword evidence="6 13" id="KW-0808">Transferase</keyword>
<keyword evidence="11 13" id="KW-0012">Acyltransferase</keyword>
<organism evidence="16 17">
    <name type="scientific">Adhaeribacter swui</name>
    <dbReference type="NCBI Taxonomy" id="2086471"/>
    <lineage>
        <taxon>Bacteria</taxon>
        <taxon>Pseudomonadati</taxon>
        <taxon>Bacteroidota</taxon>
        <taxon>Cytophagia</taxon>
        <taxon>Cytophagales</taxon>
        <taxon>Hymenobacteraceae</taxon>
        <taxon>Adhaeribacter</taxon>
    </lineage>
</organism>
<dbReference type="FunFam" id="3.40.47.10:FF:000004">
    <property type="entry name" value="3-oxoacyl-[acyl-carrier-protein] synthase 3"/>
    <property type="match status" value="1"/>
</dbReference>
<evidence type="ECO:0000259" key="14">
    <source>
        <dbReference type="Pfam" id="PF08541"/>
    </source>
</evidence>
<dbReference type="NCBIfam" id="TIGR00747">
    <property type="entry name" value="fabH"/>
    <property type="match status" value="1"/>
</dbReference>
<keyword evidence="8 13" id="KW-0443">Lipid metabolism</keyword>
<dbReference type="HAMAP" id="MF_01815">
    <property type="entry name" value="FabH"/>
    <property type="match status" value="1"/>
</dbReference>
<dbReference type="NCBIfam" id="NF006829">
    <property type="entry name" value="PRK09352.1"/>
    <property type="match status" value="1"/>
</dbReference>